<evidence type="ECO:0000256" key="5">
    <source>
        <dbReference type="ARBA" id="ARBA00022679"/>
    </source>
</evidence>
<evidence type="ECO:0000256" key="4">
    <source>
        <dbReference type="ARBA" id="ARBA00022630"/>
    </source>
</evidence>
<dbReference type="InterPro" id="IPR024932">
    <property type="entry name" value="ApbE"/>
</dbReference>
<comment type="cofactor">
    <cofactor evidence="1">
        <name>Mg(2+)</name>
        <dbReference type="ChEBI" id="CHEBI:18420"/>
    </cofactor>
</comment>
<sequence>MTETKYYFPNQVINSMNIPFTIKLATRTNDDVIQGILEQVTYTIKRELNQVDKEFSPFRSDSLLVKFQNGDLDPLLKYDSFQSVFVQSKLAEEMTDNYFSAHFEDKYDPTGIVKGWVIEKSFESNLRELLDDPDIDGVSLNGGGDMKFATKKNVDFRWGIGIEDPNDLQNIATSFYLKNGAVATSGMNKRGQHIVQNNSSNIQQVTVISSSLVDADVWATAGISAGTEQFSKMIWNSRLTGVLFDQEEGQIHFRNGVLKHAQKTSF</sequence>
<keyword evidence="6" id="KW-0479">Metal-binding</keyword>
<organism evidence="11 12">
    <name type="scientific">Companilactobacillus keshanensis</name>
    <dbReference type="NCBI Taxonomy" id="2486003"/>
    <lineage>
        <taxon>Bacteria</taxon>
        <taxon>Bacillati</taxon>
        <taxon>Bacillota</taxon>
        <taxon>Bacilli</taxon>
        <taxon>Lactobacillales</taxon>
        <taxon>Lactobacillaceae</taxon>
        <taxon>Companilactobacillus</taxon>
    </lineage>
</organism>
<evidence type="ECO:0000256" key="1">
    <source>
        <dbReference type="ARBA" id="ARBA00001946"/>
    </source>
</evidence>
<dbReference type="GO" id="GO:0016740">
    <property type="term" value="F:transferase activity"/>
    <property type="evidence" value="ECO:0007669"/>
    <property type="project" value="UniProtKB-KW"/>
</dbReference>
<dbReference type="PANTHER" id="PTHR30040:SF2">
    <property type="entry name" value="FAD:PROTEIN FMN TRANSFERASE"/>
    <property type="match status" value="1"/>
</dbReference>
<evidence type="ECO:0000256" key="3">
    <source>
        <dbReference type="ARBA" id="ARBA00016337"/>
    </source>
</evidence>
<keyword evidence="12" id="KW-1185">Reference proteome</keyword>
<dbReference type="RefSeq" id="WP_125674493.1">
    <property type="nucleotide sequence ID" value="NZ_JBHTOI010000005.1"/>
</dbReference>
<dbReference type="Proteomes" id="UP001597251">
    <property type="component" value="Unassembled WGS sequence"/>
</dbReference>
<evidence type="ECO:0000256" key="9">
    <source>
        <dbReference type="ARBA" id="ARBA00031306"/>
    </source>
</evidence>
<evidence type="ECO:0000313" key="12">
    <source>
        <dbReference type="Proteomes" id="UP001597251"/>
    </source>
</evidence>
<dbReference type="EMBL" id="JBHTOI010000005">
    <property type="protein sequence ID" value="MFD1417670.1"/>
    <property type="molecule type" value="Genomic_DNA"/>
</dbReference>
<evidence type="ECO:0000256" key="6">
    <source>
        <dbReference type="ARBA" id="ARBA00022723"/>
    </source>
</evidence>
<keyword evidence="8" id="KW-0460">Magnesium</keyword>
<evidence type="ECO:0000256" key="7">
    <source>
        <dbReference type="ARBA" id="ARBA00022827"/>
    </source>
</evidence>
<keyword evidence="5 11" id="KW-0808">Transferase</keyword>
<proteinExistence type="predicted"/>
<keyword evidence="4" id="KW-0285">Flavoprotein</keyword>
<dbReference type="Gene3D" id="3.10.520.10">
    <property type="entry name" value="ApbE-like domains"/>
    <property type="match status" value="1"/>
</dbReference>
<dbReference type="Pfam" id="PF02424">
    <property type="entry name" value="ApbE"/>
    <property type="match status" value="1"/>
</dbReference>
<accession>A0ABW4BSB3</accession>
<gene>
    <name evidence="11" type="ORF">ACFQ42_02695</name>
</gene>
<evidence type="ECO:0000256" key="8">
    <source>
        <dbReference type="ARBA" id="ARBA00022842"/>
    </source>
</evidence>
<name>A0ABW4BSB3_9LACO</name>
<dbReference type="EC" id="2.7.1.180" evidence="2"/>
<keyword evidence="7" id="KW-0274">FAD</keyword>
<evidence type="ECO:0000256" key="10">
    <source>
        <dbReference type="ARBA" id="ARBA00048540"/>
    </source>
</evidence>
<evidence type="ECO:0000256" key="2">
    <source>
        <dbReference type="ARBA" id="ARBA00011955"/>
    </source>
</evidence>
<reference evidence="12" key="1">
    <citation type="journal article" date="2019" name="Int. J. Syst. Evol. Microbiol.">
        <title>The Global Catalogue of Microorganisms (GCM) 10K type strain sequencing project: providing services to taxonomists for standard genome sequencing and annotation.</title>
        <authorList>
            <consortium name="The Broad Institute Genomics Platform"/>
            <consortium name="The Broad Institute Genome Sequencing Center for Infectious Disease"/>
            <person name="Wu L."/>
            <person name="Ma J."/>
        </authorList>
    </citation>
    <scope>NUCLEOTIDE SEQUENCE [LARGE SCALE GENOMIC DNA]</scope>
    <source>
        <strain evidence="12">CCM 8936</strain>
    </source>
</reference>
<dbReference type="SUPFAM" id="SSF143631">
    <property type="entry name" value="ApbE-like"/>
    <property type="match status" value="1"/>
</dbReference>
<dbReference type="InterPro" id="IPR003374">
    <property type="entry name" value="ApbE-like_sf"/>
</dbReference>
<evidence type="ECO:0000313" key="11">
    <source>
        <dbReference type="EMBL" id="MFD1417670.1"/>
    </source>
</evidence>
<dbReference type="PANTHER" id="PTHR30040">
    <property type="entry name" value="THIAMINE BIOSYNTHESIS LIPOPROTEIN APBE"/>
    <property type="match status" value="1"/>
</dbReference>
<protein>
    <recommendedName>
        <fullName evidence="3">FAD:protein FMN transferase</fullName>
        <ecNumber evidence="2">2.7.1.180</ecNumber>
    </recommendedName>
    <alternativeName>
        <fullName evidence="9">Flavin transferase</fullName>
    </alternativeName>
</protein>
<comment type="catalytic activity">
    <reaction evidence="10">
        <text>L-threonyl-[protein] + FAD = FMN-L-threonyl-[protein] + AMP + H(+)</text>
        <dbReference type="Rhea" id="RHEA:36847"/>
        <dbReference type="Rhea" id="RHEA-COMP:11060"/>
        <dbReference type="Rhea" id="RHEA-COMP:11061"/>
        <dbReference type="ChEBI" id="CHEBI:15378"/>
        <dbReference type="ChEBI" id="CHEBI:30013"/>
        <dbReference type="ChEBI" id="CHEBI:57692"/>
        <dbReference type="ChEBI" id="CHEBI:74257"/>
        <dbReference type="ChEBI" id="CHEBI:456215"/>
        <dbReference type="EC" id="2.7.1.180"/>
    </reaction>
</comment>
<comment type="caution">
    <text evidence="11">The sequence shown here is derived from an EMBL/GenBank/DDBJ whole genome shotgun (WGS) entry which is preliminary data.</text>
</comment>